<gene>
    <name evidence="1" type="ORF">KIN_15610</name>
</gene>
<dbReference type="OrthoDB" id="7827015at2"/>
<accession>A0A6N6JEW7</accession>
<dbReference type="Pfam" id="PF20086">
    <property type="entry name" value="DUF6478"/>
    <property type="match status" value="1"/>
</dbReference>
<reference evidence="1 2" key="1">
    <citation type="submission" date="2019-12" db="EMBL/GenBank/DDBJ databases">
        <title>Litoreibacter badius sp. nov., a novel bacteriochlorophyll a-containing bacterium in the genus Litoreibacter.</title>
        <authorList>
            <person name="Kanamuro M."/>
            <person name="Takabe Y."/>
            <person name="Mori K."/>
            <person name="Takaichi S."/>
            <person name="Hanada S."/>
        </authorList>
    </citation>
    <scope>NUCLEOTIDE SEQUENCE [LARGE SCALE GENOMIC DNA]</scope>
    <source>
        <strain evidence="1 2">K6</strain>
    </source>
</reference>
<organism evidence="1 2">
    <name type="scientific">Litoreibacter roseus</name>
    <dbReference type="NCBI Taxonomy" id="2601869"/>
    <lineage>
        <taxon>Bacteria</taxon>
        <taxon>Pseudomonadati</taxon>
        <taxon>Pseudomonadota</taxon>
        <taxon>Alphaproteobacteria</taxon>
        <taxon>Rhodobacterales</taxon>
        <taxon>Roseobacteraceae</taxon>
        <taxon>Litoreibacter</taxon>
    </lineage>
</organism>
<evidence type="ECO:0000313" key="1">
    <source>
        <dbReference type="EMBL" id="GFE64487.1"/>
    </source>
</evidence>
<name>A0A6N6JEW7_9RHOB</name>
<dbReference type="Proteomes" id="UP000436822">
    <property type="component" value="Unassembled WGS sequence"/>
</dbReference>
<comment type="caution">
    <text evidence="1">The sequence shown here is derived from an EMBL/GenBank/DDBJ whole genome shotgun (WGS) entry which is preliminary data.</text>
</comment>
<dbReference type="AlphaFoldDB" id="A0A6N6JEW7"/>
<dbReference type="EMBL" id="BLJE01000002">
    <property type="protein sequence ID" value="GFE64487.1"/>
    <property type="molecule type" value="Genomic_DNA"/>
</dbReference>
<dbReference type="RefSeq" id="WP_159805705.1">
    <property type="nucleotide sequence ID" value="NZ_BLJE01000002.1"/>
</dbReference>
<sequence>MMDRLQDMLFRRLHRRNLRLWEQAADVAETVDLPRLRQMRTDVRQVRRRLDRINHIASARLAIPHISGERIPKPAQADWAHRPEVWRGPIAPSGIASAQNKASVGSQIKLHHDCTASEIVLRQVQNTRAEDLAPFGLHMDVFGFTGTFLSFAIDLPKDVTTDLTRDHIMRIEISLEGDVDRPVFARLNIKNGPNIEKLSQQIPQGSGQHAVDYDLGPTRLHEKRIEHVWLDLIFDQPAMSAVTIRDLTASRRPRATF</sequence>
<protein>
    <submittedName>
        <fullName evidence="1">Uncharacterized protein</fullName>
    </submittedName>
</protein>
<dbReference type="InterPro" id="IPR045514">
    <property type="entry name" value="DUF6478"/>
</dbReference>
<keyword evidence="2" id="KW-1185">Reference proteome</keyword>
<evidence type="ECO:0000313" key="2">
    <source>
        <dbReference type="Proteomes" id="UP000436822"/>
    </source>
</evidence>
<proteinExistence type="predicted"/>